<keyword evidence="4" id="KW-1185">Reference proteome</keyword>
<feature type="domain" description="EamA" evidence="2">
    <location>
        <begin position="8"/>
        <end position="134"/>
    </location>
</feature>
<evidence type="ECO:0000259" key="2">
    <source>
        <dbReference type="Pfam" id="PF00892"/>
    </source>
</evidence>
<protein>
    <recommendedName>
        <fullName evidence="2">EamA domain-containing protein</fullName>
    </recommendedName>
</protein>
<reference evidence="3 4" key="1">
    <citation type="submission" date="2015-08" db="EMBL/GenBank/DDBJ databases">
        <title>Complete genome sequence of Sulfurifustis variabilis.</title>
        <authorList>
            <person name="Miura A."/>
            <person name="Kojima H."/>
            <person name="Fukui M."/>
        </authorList>
    </citation>
    <scope>NUCLEOTIDE SEQUENCE [LARGE SCALE GENOMIC DNA]</scope>
    <source>
        <strain evidence="4">skN76</strain>
    </source>
</reference>
<dbReference type="PANTHER" id="PTHR22911:SF137">
    <property type="entry name" value="SOLUTE CARRIER FAMILY 35 MEMBER G2-RELATED"/>
    <property type="match status" value="1"/>
</dbReference>
<dbReference type="SUPFAM" id="SSF103481">
    <property type="entry name" value="Multidrug resistance efflux transporter EmrE"/>
    <property type="match status" value="2"/>
</dbReference>
<name>A0A1B4VBW7_9GAMM</name>
<dbReference type="GO" id="GO:0016020">
    <property type="term" value="C:membrane"/>
    <property type="evidence" value="ECO:0007669"/>
    <property type="project" value="InterPro"/>
</dbReference>
<feature type="transmembrane region" description="Helical" evidence="1">
    <location>
        <begin position="205"/>
        <end position="226"/>
    </location>
</feature>
<proteinExistence type="predicted"/>
<dbReference type="KEGG" id="sva:SVA_1907"/>
<dbReference type="InterPro" id="IPR037185">
    <property type="entry name" value="EmrE-like"/>
</dbReference>
<feature type="transmembrane region" description="Helical" evidence="1">
    <location>
        <begin position="150"/>
        <end position="167"/>
    </location>
</feature>
<gene>
    <name evidence="3" type="ORF">SVA_1907</name>
</gene>
<dbReference type="AlphaFoldDB" id="A0A1B4VBW7"/>
<feature type="domain" description="EamA" evidence="2">
    <location>
        <begin position="149"/>
        <end position="279"/>
    </location>
</feature>
<feature type="transmembrane region" description="Helical" evidence="1">
    <location>
        <begin position="120"/>
        <end position="138"/>
    </location>
</feature>
<dbReference type="Pfam" id="PF00892">
    <property type="entry name" value="EamA"/>
    <property type="match status" value="2"/>
</dbReference>
<sequence>MHLLPVASLLLGAGLWGVIWYPMRLLEGHGLSGIWLTLILYAAALAASLPVTLPAARELVAHRRTLLPLALAGGWTNIAFVLAILDGNVMRVLLLFYLSPVWAVILGWIILGERVSNRSLATLGVAMAGALLLLWDPVSGVPWPQHNSDWLALSAGFAFALSNVFVRKGQEASIAAKSLAVWVGVAVIAYALIALFRVPSPGVEATVTLGAVALGVFGILLMTVLVQYGVTHMPIHRSAVILLFELVSGAISQQLLTDEVMTAADWSGGALIIVAAYISARL</sequence>
<evidence type="ECO:0000313" key="3">
    <source>
        <dbReference type="EMBL" id="BAU48461.1"/>
    </source>
</evidence>
<dbReference type="InterPro" id="IPR000620">
    <property type="entry name" value="EamA_dom"/>
</dbReference>
<feature type="transmembrane region" description="Helical" evidence="1">
    <location>
        <begin position="91"/>
        <end position="111"/>
    </location>
</feature>
<keyword evidence="1" id="KW-0812">Transmembrane</keyword>
<dbReference type="EMBL" id="AP014936">
    <property type="protein sequence ID" value="BAU48461.1"/>
    <property type="molecule type" value="Genomic_DNA"/>
</dbReference>
<keyword evidence="1" id="KW-0472">Membrane</keyword>
<feature type="transmembrane region" description="Helical" evidence="1">
    <location>
        <begin position="179"/>
        <end position="199"/>
    </location>
</feature>
<keyword evidence="1" id="KW-1133">Transmembrane helix</keyword>
<dbReference type="Proteomes" id="UP000218899">
    <property type="component" value="Chromosome"/>
</dbReference>
<feature type="transmembrane region" description="Helical" evidence="1">
    <location>
        <begin position="65"/>
        <end position="85"/>
    </location>
</feature>
<accession>A0A1B4VBW7</accession>
<dbReference type="PANTHER" id="PTHR22911">
    <property type="entry name" value="ACYL-MALONYL CONDENSING ENZYME-RELATED"/>
    <property type="match status" value="1"/>
</dbReference>
<feature type="transmembrane region" description="Helical" evidence="1">
    <location>
        <begin position="33"/>
        <end position="53"/>
    </location>
</feature>
<evidence type="ECO:0000313" key="4">
    <source>
        <dbReference type="Proteomes" id="UP000218899"/>
    </source>
</evidence>
<evidence type="ECO:0000256" key="1">
    <source>
        <dbReference type="SAM" id="Phobius"/>
    </source>
</evidence>
<organism evidence="3 4">
    <name type="scientific">Sulfurifustis variabilis</name>
    <dbReference type="NCBI Taxonomy" id="1675686"/>
    <lineage>
        <taxon>Bacteria</taxon>
        <taxon>Pseudomonadati</taxon>
        <taxon>Pseudomonadota</taxon>
        <taxon>Gammaproteobacteria</taxon>
        <taxon>Acidiferrobacterales</taxon>
        <taxon>Acidiferrobacteraceae</taxon>
        <taxon>Sulfurifustis</taxon>
    </lineage>
</organism>